<organism evidence="1 2">
    <name type="scientific">Sphaeroforma arctica JP610</name>
    <dbReference type="NCBI Taxonomy" id="667725"/>
    <lineage>
        <taxon>Eukaryota</taxon>
        <taxon>Ichthyosporea</taxon>
        <taxon>Ichthyophonida</taxon>
        <taxon>Sphaeroforma</taxon>
    </lineage>
</organism>
<dbReference type="EMBL" id="KQ242047">
    <property type="protein sequence ID" value="KNC81306.1"/>
    <property type="molecule type" value="Genomic_DNA"/>
</dbReference>
<proteinExistence type="predicted"/>
<evidence type="ECO:0000313" key="1">
    <source>
        <dbReference type="EMBL" id="KNC81306.1"/>
    </source>
</evidence>
<reference evidence="1 2" key="1">
    <citation type="submission" date="2011-02" db="EMBL/GenBank/DDBJ databases">
        <title>The Genome Sequence of Sphaeroforma arctica JP610.</title>
        <authorList>
            <consortium name="The Broad Institute Genome Sequencing Platform"/>
            <person name="Russ C."/>
            <person name="Cuomo C."/>
            <person name="Young S.K."/>
            <person name="Zeng Q."/>
            <person name="Gargeya S."/>
            <person name="Alvarado L."/>
            <person name="Berlin A."/>
            <person name="Chapman S.B."/>
            <person name="Chen Z."/>
            <person name="Freedman E."/>
            <person name="Gellesch M."/>
            <person name="Goldberg J."/>
            <person name="Griggs A."/>
            <person name="Gujja S."/>
            <person name="Heilman E."/>
            <person name="Heiman D."/>
            <person name="Howarth C."/>
            <person name="Mehta T."/>
            <person name="Neiman D."/>
            <person name="Pearson M."/>
            <person name="Roberts A."/>
            <person name="Saif S."/>
            <person name="Shea T."/>
            <person name="Shenoy N."/>
            <person name="Sisk P."/>
            <person name="Stolte C."/>
            <person name="Sykes S."/>
            <person name="White J."/>
            <person name="Yandava C."/>
            <person name="Burger G."/>
            <person name="Gray M.W."/>
            <person name="Holland P.W.H."/>
            <person name="King N."/>
            <person name="Lang F.B.F."/>
            <person name="Roger A.J."/>
            <person name="Ruiz-Trillo I."/>
            <person name="Haas B."/>
            <person name="Nusbaum C."/>
            <person name="Birren B."/>
        </authorList>
    </citation>
    <scope>NUCLEOTIDE SEQUENCE [LARGE SCALE GENOMIC DNA]</scope>
    <source>
        <strain evidence="1 2">JP610</strain>
    </source>
</reference>
<name>A0A0L0FXL5_9EUKA</name>
<dbReference type="AlphaFoldDB" id="A0A0L0FXL5"/>
<gene>
    <name evidence="1" type="ORF">SARC_06356</name>
</gene>
<evidence type="ECO:0000313" key="2">
    <source>
        <dbReference type="Proteomes" id="UP000054560"/>
    </source>
</evidence>
<dbReference type="GeneID" id="25906860"/>
<dbReference type="RefSeq" id="XP_014155208.1">
    <property type="nucleotide sequence ID" value="XM_014299733.1"/>
</dbReference>
<protein>
    <submittedName>
        <fullName evidence="1">Uncharacterized protein</fullName>
    </submittedName>
</protein>
<keyword evidence="2" id="KW-1185">Reference proteome</keyword>
<sequence>MNMPIEEYHTYLHGPVCWSVMEVHSIQVYSRYSTRHCARYRTYVQSVYSHAKQAATHMIMDPEFTGRMMDVFTSELENLSRIFVLERCARNAMRSLEVSLLTVFAVLFMAVNENNSYVHAIKYSNLYIVH</sequence>
<accession>A0A0L0FXL5</accession>
<dbReference type="Proteomes" id="UP000054560">
    <property type="component" value="Unassembled WGS sequence"/>
</dbReference>